<keyword evidence="3 8" id="KW-0349">Heme</keyword>
<comment type="similarity">
    <text evidence="2 8">Belongs to the cytochrome P450 family.</text>
</comment>
<dbReference type="AlphaFoldDB" id="A0A1E3S742"/>
<dbReference type="GO" id="GO:0005506">
    <property type="term" value="F:iron ion binding"/>
    <property type="evidence" value="ECO:0007669"/>
    <property type="project" value="InterPro"/>
</dbReference>
<evidence type="ECO:0000313" key="9">
    <source>
        <dbReference type="EMBL" id="ORA99146.1"/>
    </source>
</evidence>
<dbReference type="PANTHER" id="PTHR46696:SF4">
    <property type="entry name" value="BIOTIN BIOSYNTHESIS CYTOCHROME P450"/>
    <property type="match status" value="1"/>
</dbReference>
<dbReference type="InterPro" id="IPR002397">
    <property type="entry name" value="Cyt_P450_B"/>
</dbReference>
<keyword evidence="6 8" id="KW-0408">Iron</keyword>
<evidence type="ECO:0000256" key="1">
    <source>
        <dbReference type="ARBA" id="ARBA00001971"/>
    </source>
</evidence>
<reference evidence="9 10" key="1">
    <citation type="submission" date="2017-02" db="EMBL/GenBank/DDBJ databases">
        <title>The new phylogeny of genus Mycobacterium.</title>
        <authorList>
            <person name="Tortoli E."/>
            <person name="Trovato A."/>
            <person name="Cirillo D.M."/>
        </authorList>
    </citation>
    <scope>NUCLEOTIDE SEQUENCE [LARGE SCALE GENOMIC DNA]</scope>
    <source>
        <strain evidence="9 10">DSM 44049</strain>
    </source>
</reference>
<dbReference type="RefSeq" id="WP_069421711.1">
    <property type="nucleotide sequence ID" value="NZ_CBCRZH010000134.1"/>
</dbReference>
<evidence type="ECO:0000256" key="6">
    <source>
        <dbReference type="ARBA" id="ARBA00023004"/>
    </source>
</evidence>
<dbReference type="EMBL" id="MVHT01000060">
    <property type="protein sequence ID" value="ORA99146.1"/>
    <property type="molecule type" value="Genomic_DNA"/>
</dbReference>
<dbReference type="InterPro" id="IPR017972">
    <property type="entry name" value="Cyt_P450_CS"/>
</dbReference>
<dbReference type="SUPFAM" id="SSF48264">
    <property type="entry name" value="Cytochrome P450"/>
    <property type="match status" value="1"/>
</dbReference>
<dbReference type="GO" id="GO:0036199">
    <property type="term" value="F:cholest-4-en-3-one 26-monooxygenase activity"/>
    <property type="evidence" value="ECO:0007669"/>
    <property type="project" value="TreeGrafter"/>
</dbReference>
<organism evidence="9 10">
    <name type="scientific">Mycobacterium intermedium</name>
    <dbReference type="NCBI Taxonomy" id="28445"/>
    <lineage>
        <taxon>Bacteria</taxon>
        <taxon>Bacillati</taxon>
        <taxon>Actinomycetota</taxon>
        <taxon>Actinomycetes</taxon>
        <taxon>Mycobacteriales</taxon>
        <taxon>Mycobacteriaceae</taxon>
        <taxon>Mycobacterium</taxon>
        <taxon>Mycobacterium simiae complex</taxon>
    </lineage>
</organism>
<dbReference type="FunFam" id="1.10.630.10:FF:000018">
    <property type="entry name" value="Cytochrome P450 monooxygenase"/>
    <property type="match status" value="1"/>
</dbReference>
<dbReference type="PANTHER" id="PTHR46696">
    <property type="entry name" value="P450, PUTATIVE (EUROFUNG)-RELATED"/>
    <property type="match status" value="1"/>
</dbReference>
<protein>
    <submittedName>
        <fullName evidence="9">Cytochrome P450</fullName>
    </submittedName>
</protein>
<dbReference type="GO" id="GO:0008395">
    <property type="term" value="F:steroid hydroxylase activity"/>
    <property type="evidence" value="ECO:0007669"/>
    <property type="project" value="TreeGrafter"/>
</dbReference>
<keyword evidence="5 8" id="KW-0560">Oxidoreductase</keyword>
<keyword evidence="4 8" id="KW-0479">Metal-binding</keyword>
<evidence type="ECO:0000256" key="8">
    <source>
        <dbReference type="RuleBase" id="RU000461"/>
    </source>
</evidence>
<dbReference type="Pfam" id="PF00067">
    <property type="entry name" value="p450"/>
    <property type="match status" value="1"/>
</dbReference>
<proteinExistence type="inferred from homology"/>
<evidence type="ECO:0000256" key="4">
    <source>
        <dbReference type="ARBA" id="ARBA00022723"/>
    </source>
</evidence>
<name>A0A1E3S742_MYCIE</name>
<keyword evidence="10" id="KW-1185">Reference proteome</keyword>
<accession>A0A1E3S742</accession>
<comment type="cofactor">
    <cofactor evidence="1">
        <name>heme</name>
        <dbReference type="ChEBI" id="CHEBI:30413"/>
    </cofactor>
</comment>
<dbReference type="PRINTS" id="PR00359">
    <property type="entry name" value="BP450"/>
</dbReference>
<dbReference type="PROSITE" id="PS00086">
    <property type="entry name" value="CYTOCHROME_P450"/>
    <property type="match status" value="1"/>
</dbReference>
<dbReference type="GO" id="GO:0020037">
    <property type="term" value="F:heme binding"/>
    <property type="evidence" value="ECO:0007669"/>
    <property type="project" value="InterPro"/>
</dbReference>
<comment type="caution">
    <text evidence="9">The sequence shown here is derived from an EMBL/GenBank/DDBJ whole genome shotgun (WGS) entry which is preliminary data.</text>
</comment>
<dbReference type="Proteomes" id="UP000192739">
    <property type="component" value="Unassembled WGS sequence"/>
</dbReference>
<dbReference type="Gene3D" id="1.10.630.10">
    <property type="entry name" value="Cytochrome P450"/>
    <property type="match status" value="1"/>
</dbReference>
<dbReference type="InterPro" id="IPR036396">
    <property type="entry name" value="Cyt_P450_sf"/>
</dbReference>
<dbReference type="PRINTS" id="PR00385">
    <property type="entry name" value="P450"/>
</dbReference>
<evidence type="ECO:0000256" key="7">
    <source>
        <dbReference type="ARBA" id="ARBA00023033"/>
    </source>
</evidence>
<evidence type="ECO:0000256" key="5">
    <source>
        <dbReference type="ARBA" id="ARBA00023002"/>
    </source>
</evidence>
<evidence type="ECO:0000256" key="2">
    <source>
        <dbReference type="ARBA" id="ARBA00010617"/>
    </source>
</evidence>
<dbReference type="GO" id="GO:0006707">
    <property type="term" value="P:cholesterol catabolic process"/>
    <property type="evidence" value="ECO:0007669"/>
    <property type="project" value="TreeGrafter"/>
</dbReference>
<dbReference type="STRING" id="28445.BHQ20_24245"/>
<keyword evidence="7 8" id="KW-0503">Monooxygenase</keyword>
<evidence type="ECO:0000256" key="3">
    <source>
        <dbReference type="ARBA" id="ARBA00022617"/>
    </source>
</evidence>
<dbReference type="OrthoDB" id="3455208at2"/>
<evidence type="ECO:0000313" key="10">
    <source>
        <dbReference type="Proteomes" id="UP000192739"/>
    </source>
</evidence>
<gene>
    <name evidence="9" type="ORF">BST27_19920</name>
</gene>
<dbReference type="InterPro" id="IPR001128">
    <property type="entry name" value="Cyt_P450"/>
</dbReference>
<sequence length="411" mass="44873">MTATIDCPNVFEAGLPTIDYGSAQHPDEAHAIIRQAREKAPIAIGPYGPELLTYDLVRTALRDPRFRVPQGMFLAAQGITDGPVWDRVATLIISLDGAAHHRLRRLVSKAFMPKAATRLRATMIDVITGLVDRHSARGHCDVVNDIARQYPIPVICALLGAPPEDWELFSDWTDDILKAFGWNVANDTPTILTAWDALDTYVDDMLARRRHALTDDLISELIRAEDDGDRLSVDELRMLVISLLMAGTDTTRHQLGAAVHMLCDHPDQWALLGREPELAGNAVEELIRHSPLTFVTLRVALETVALGGVQIPAGTIVVVNTGAANRDPSVYDDPDRLDITRVGAPPIQTFGSGVHYCLGANLARLELAEALTVMTRRMPTARRTGPAPWGPVNTLGGPITLPIAFEPNVFV</sequence>